<dbReference type="InterPro" id="IPR050832">
    <property type="entry name" value="Bact_Acetyltransf"/>
</dbReference>
<dbReference type="Pfam" id="PF00583">
    <property type="entry name" value="Acetyltransf_1"/>
    <property type="match status" value="1"/>
</dbReference>
<dbReference type="AlphaFoldDB" id="A0A9D2C155"/>
<evidence type="ECO:0000256" key="2">
    <source>
        <dbReference type="ARBA" id="ARBA00023315"/>
    </source>
</evidence>
<keyword evidence="1" id="KW-0808">Transferase</keyword>
<accession>A0A9D2C155</accession>
<dbReference type="PANTHER" id="PTHR43877">
    <property type="entry name" value="AMINOALKYLPHOSPHONATE N-ACETYLTRANSFERASE-RELATED-RELATED"/>
    <property type="match status" value="1"/>
</dbReference>
<keyword evidence="2" id="KW-0012">Acyltransferase</keyword>
<feature type="domain" description="N-acetyltransferase" evidence="3">
    <location>
        <begin position="16"/>
        <end position="174"/>
    </location>
</feature>
<organism evidence="4 5">
    <name type="scientific">Candidatus Acutalibacter pullistercoris</name>
    <dbReference type="NCBI Taxonomy" id="2838418"/>
    <lineage>
        <taxon>Bacteria</taxon>
        <taxon>Bacillati</taxon>
        <taxon>Bacillota</taxon>
        <taxon>Clostridia</taxon>
        <taxon>Eubacteriales</taxon>
        <taxon>Acutalibacteraceae</taxon>
        <taxon>Acutalibacter</taxon>
    </lineage>
</organism>
<dbReference type="PANTHER" id="PTHR43877:SF2">
    <property type="entry name" value="AMINOALKYLPHOSPHONATE N-ACETYLTRANSFERASE-RELATED"/>
    <property type="match status" value="1"/>
</dbReference>
<dbReference type="GO" id="GO:0016747">
    <property type="term" value="F:acyltransferase activity, transferring groups other than amino-acyl groups"/>
    <property type="evidence" value="ECO:0007669"/>
    <property type="project" value="InterPro"/>
</dbReference>
<dbReference type="Proteomes" id="UP000823915">
    <property type="component" value="Unassembled WGS sequence"/>
</dbReference>
<sequence>METLRQEFGAQLGEGLTLRPLGEEDLPQVLELYEGNAFYNSVALDRQPDLALCREDLEALPPGKTREEKLFLGVFRQGRLAAVVDLVEGYPQEDTLYLGLLELQLGEQGKGLGTGLMDGLEGAGRAAGFSFLGLGCLEANLPGLRFWRSRGFAEEGRGLWEGRAVHKLKKQLNPEPCKPGASSV</sequence>
<reference evidence="4" key="1">
    <citation type="journal article" date="2021" name="PeerJ">
        <title>Extensive microbial diversity within the chicken gut microbiome revealed by metagenomics and culture.</title>
        <authorList>
            <person name="Gilroy R."/>
            <person name="Ravi A."/>
            <person name="Getino M."/>
            <person name="Pursley I."/>
            <person name="Horton D.L."/>
            <person name="Alikhan N.F."/>
            <person name="Baker D."/>
            <person name="Gharbi K."/>
            <person name="Hall N."/>
            <person name="Watson M."/>
            <person name="Adriaenssens E.M."/>
            <person name="Foster-Nyarko E."/>
            <person name="Jarju S."/>
            <person name="Secka A."/>
            <person name="Antonio M."/>
            <person name="Oren A."/>
            <person name="Chaudhuri R.R."/>
            <person name="La Ragione R."/>
            <person name="Hildebrand F."/>
            <person name="Pallen M.J."/>
        </authorList>
    </citation>
    <scope>NUCLEOTIDE SEQUENCE</scope>
    <source>
        <strain evidence="4">1282</strain>
    </source>
</reference>
<dbReference type="PROSITE" id="PS51186">
    <property type="entry name" value="GNAT"/>
    <property type="match status" value="1"/>
</dbReference>
<dbReference type="EMBL" id="DXDU01000118">
    <property type="protein sequence ID" value="HIY26979.1"/>
    <property type="molecule type" value="Genomic_DNA"/>
</dbReference>
<protein>
    <submittedName>
        <fullName evidence="4">GNAT family N-acetyltransferase</fullName>
    </submittedName>
</protein>
<reference evidence="4" key="2">
    <citation type="submission" date="2021-04" db="EMBL/GenBank/DDBJ databases">
        <authorList>
            <person name="Gilroy R."/>
        </authorList>
    </citation>
    <scope>NUCLEOTIDE SEQUENCE</scope>
    <source>
        <strain evidence="4">1282</strain>
    </source>
</reference>
<dbReference type="Gene3D" id="3.40.630.30">
    <property type="match status" value="1"/>
</dbReference>
<evidence type="ECO:0000259" key="3">
    <source>
        <dbReference type="PROSITE" id="PS51186"/>
    </source>
</evidence>
<evidence type="ECO:0000256" key="1">
    <source>
        <dbReference type="ARBA" id="ARBA00022679"/>
    </source>
</evidence>
<dbReference type="SUPFAM" id="SSF55729">
    <property type="entry name" value="Acyl-CoA N-acyltransferases (Nat)"/>
    <property type="match status" value="1"/>
</dbReference>
<evidence type="ECO:0000313" key="4">
    <source>
        <dbReference type="EMBL" id="HIY26979.1"/>
    </source>
</evidence>
<proteinExistence type="predicted"/>
<dbReference type="InterPro" id="IPR000182">
    <property type="entry name" value="GNAT_dom"/>
</dbReference>
<comment type="caution">
    <text evidence="4">The sequence shown here is derived from an EMBL/GenBank/DDBJ whole genome shotgun (WGS) entry which is preliminary data.</text>
</comment>
<dbReference type="InterPro" id="IPR016181">
    <property type="entry name" value="Acyl_CoA_acyltransferase"/>
</dbReference>
<evidence type="ECO:0000313" key="5">
    <source>
        <dbReference type="Proteomes" id="UP000823915"/>
    </source>
</evidence>
<gene>
    <name evidence="4" type="ORF">H9838_07410</name>
</gene>
<name>A0A9D2C155_9FIRM</name>